<gene>
    <name evidence="6" type="ORF">BS101_11230</name>
</gene>
<dbReference type="FunFam" id="1.20.1090.10:FF:000001">
    <property type="entry name" value="Aldehyde-alcohol dehydrogenase"/>
    <property type="match status" value="1"/>
</dbReference>
<dbReference type="Gene3D" id="1.20.1090.10">
    <property type="entry name" value="Dehydroquinate synthase-like - alpha domain"/>
    <property type="match status" value="1"/>
</dbReference>
<dbReference type="OMA" id="DSKFEKC"/>
<dbReference type="FunFam" id="3.40.50.1970:FF:000003">
    <property type="entry name" value="Alcohol dehydrogenase, iron-containing"/>
    <property type="match status" value="1"/>
</dbReference>
<dbReference type="OrthoDB" id="9804734at2"/>
<dbReference type="PANTHER" id="PTHR11496:SF102">
    <property type="entry name" value="ALCOHOL DEHYDROGENASE 4"/>
    <property type="match status" value="1"/>
</dbReference>
<dbReference type="InterPro" id="IPR056798">
    <property type="entry name" value="ADH_Fe_C"/>
</dbReference>
<organism evidence="6 7">
    <name type="scientific">Clostridium kluyveri</name>
    <dbReference type="NCBI Taxonomy" id="1534"/>
    <lineage>
        <taxon>Bacteria</taxon>
        <taxon>Bacillati</taxon>
        <taxon>Bacillota</taxon>
        <taxon>Clostridia</taxon>
        <taxon>Eubacteriales</taxon>
        <taxon>Clostridiaceae</taxon>
        <taxon>Clostridium</taxon>
    </lineage>
</organism>
<keyword evidence="2" id="KW-0560">Oxidoreductase</keyword>
<evidence type="ECO:0000313" key="6">
    <source>
        <dbReference type="EMBL" id="APM39276.1"/>
    </source>
</evidence>
<dbReference type="InterPro" id="IPR039697">
    <property type="entry name" value="Alcohol_dehydrogenase_Fe"/>
</dbReference>
<dbReference type="Proteomes" id="UP000184604">
    <property type="component" value="Chromosome"/>
</dbReference>
<evidence type="ECO:0000259" key="5">
    <source>
        <dbReference type="Pfam" id="PF25137"/>
    </source>
</evidence>
<dbReference type="PROSITE" id="PS00913">
    <property type="entry name" value="ADH_IRON_1"/>
    <property type="match status" value="1"/>
</dbReference>
<name>A0A1L5F8C2_CLOKL</name>
<dbReference type="Pfam" id="PF25137">
    <property type="entry name" value="ADH_Fe_C"/>
    <property type="match status" value="1"/>
</dbReference>
<dbReference type="InterPro" id="IPR018211">
    <property type="entry name" value="ADH_Fe_CS"/>
</dbReference>
<feature type="domain" description="Fe-containing alcohol dehydrogenase-like C-terminal" evidence="5">
    <location>
        <begin position="189"/>
        <end position="381"/>
    </location>
</feature>
<evidence type="ECO:0000313" key="7">
    <source>
        <dbReference type="Proteomes" id="UP000184604"/>
    </source>
</evidence>
<dbReference type="EMBL" id="CP018335">
    <property type="protein sequence ID" value="APM39276.1"/>
    <property type="molecule type" value="Genomic_DNA"/>
</dbReference>
<dbReference type="Gene3D" id="3.40.50.1970">
    <property type="match status" value="1"/>
</dbReference>
<dbReference type="GO" id="GO:0046872">
    <property type="term" value="F:metal ion binding"/>
    <property type="evidence" value="ECO:0007669"/>
    <property type="project" value="InterPro"/>
</dbReference>
<dbReference type="PANTHER" id="PTHR11496">
    <property type="entry name" value="ALCOHOL DEHYDROGENASE"/>
    <property type="match status" value="1"/>
</dbReference>
<evidence type="ECO:0000256" key="3">
    <source>
        <dbReference type="ARBA" id="ARBA00023027"/>
    </source>
</evidence>
<feature type="domain" description="Alcohol dehydrogenase iron-type/glycerol dehydrogenase GldA" evidence="4">
    <location>
        <begin position="8"/>
        <end position="178"/>
    </location>
</feature>
<dbReference type="InterPro" id="IPR001670">
    <property type="entry name" value="ADH_Fe/GldA"/>
</dbReference>
<evidence type="ECO:0000259" key="4">
    <source>
        <dbReference type="Pfam" id="PF00465"/>
    </source>
</evidence>
<sequence>MEFTFKMPTKIIFGVNSALKLNSLLKELNFKRIFVVSGKSFEKTDCFKIFISNLMDKDFDVTLFTDIIPEPTVKVVDRAAEVLKSSCSDVVIAVGGGSTIDICKAICMLKNNEGSVKEYLFNGNKTVENKSLPLIVVPTTAGSGSEVTAASVISDEENNIKLSVTHNYLIPEIAVLDPAMQTSMPQLVTASTGMDALTHAIEAYVSKNASIISDTYAEKSIELIGKNIYTAVFTPDNLEARGKMAVASTLAAVAFANAGLGAVHGISQAMGGIVHIPHGVANSMLLPAVIKKNMVGNLEKFYRIAKLLGEKVEGLTVREGALKTIERIREMALDLKIPGKLSEVNVKKEMFPQIVKGTMEYRLLPLNPIKLEEKDVYEILNVLV</sequence>
<reference evidence="6 7" key="1">
    <citation type="submission" date="2016-12" db="EMBL/GenBank/DDBJ databases">
        <title>Complete genome sequence of Clostridium kluyveri JZZ isolated from the pit mud of a Chinese flavor liquor-making factory.</title>
        <authorList>
            <person name="Wang Y."/>
        </authorList>
    </citation>
    <scope>NUCLEOTIDE SEQUENCE [LARGE SCALE GENOMIC DNA]</scope>
    <source>
        <strain evidence="6 7">JZZ</strain>
    </source>
</reference>
<dbReference type="GO" id="GO:0004022">
    <property type="term" value="F:alcohol dehydrogenase (NAD+) activity"/>
    <property type="evidence" value="ECO:0007669"/>
    <property type="project" value="TreeGrafter"/>
</dbReference>
<proteinExistence type="inferred from homology"/>
<dbReference type="CDD" id="cd08551">
    <property type="entry name" value="Fe-ADH"/>
    <property type="match status" value="1"/>
</dbReference>
<dbReference type="AlphaFoldDB" id="A0A1L5F8C2"/>
<dbReference type="SUPFAM" id="SSF56796">
    <property type="entry name" value="Dehydroquinate synthase-like"/>
    <property type="match status" value="1"/>
</dbReference>
<dbReference type="Pfam" id="PF00465">
    <property type="entry name" value="Fe-ADH"/>
    <property type="match status" value="1"/>
</dbReference>
<evidence type="ECO:0000256" key="2">
    <source>
        <dbReference type="ARBA" id="ARBA00023002"/>
    </source>
</evidence>
<protein>
    <submittedName>
        <fullName evidence="6">Ethanolamine utilization protein EutG</fullName>
    </submittedName>
</protein>
<dbReference type="RefSeq" id="WP_012102403.1">
    <property type="nucleotide sequence ID" value="NZ_CP018335.1"/>
</dbReference>
<evidence type="ECO:0000256" key="1">
    <source>
        <dbReference type="ARBA" id="ARBA00007358"/>
    </source>
</evidence>
<comment type="similarity">
    <text evidence="1">Belongs to the iron-containing alcohol dehydrogenase family.</text>
</comment>
<keyword evidence="3" id="KW-0520">NAD</keyword>
<accession>A0A1L5F8C2</accession>